<comment type="caution">
    <text evidence="3">The sequence shown here is derived from an EMBL/GenBank/DDBJ whole genome shotgun (WGS) entry which is preliminary data.</text>
</comment>
<dbReference type="EMBL" id="JBHSOC010000075">
    <property type="protein sequence ID" value="MFC5645602.1"/>
    <property type="molecule type" value="Genomic_DNA"/>
</dbReference>
<evidence type="ECO:0000256" key="1">
    <source>
        <dbReference type="SAM" id="MobiDB-lite"/>
    </source>
</evidence>
<reference evidence="4" key="1">
    <citation type="journal article" date="2019" name="Int. J. Syst. Evol. Microbiol.">
        <title>The Global Catalogue of Microorganisms (GCM) 10K type strain sequencing project: providing services to taxonomists for standard genome sequencing and annotation.</title>
        <authorList>
            <consortium name="The Broad Institute Genomics Platform"/>
            <consortium name="The Broad Institute Genome Sequencing Center for Infectious Disease"/>
            <person name="Wu L."/>
            <person name="Ma J."/>
        </authorList>
    </citation>
    <scope>NUCLEOTIDE SEQUENCE [LARGE SCALE GENOMIC DNA]</scope>
    <source>
        <strain evidence="4">CGMCC 4.1622</strain>
    </source>
</reference>
<dbReference type="InterPro" id="IPR025161">
    <property type="entry name" value="IS402-like_dom"/>
</dbReference>
<dbReference type="Pfam" id="PF13340">
    <property type="entry name" value="DUF4096"/>
    <property type="match status" value="1"/>
</dbReference>
<name>A0ABW0VL43_9ACTN</name>
<keyword evidence="4" id="KW-1185">Reference proteome</keyword>
<sequence>MLPTGKKSRRPPVWSKRQLIDGIRWRTRTGAPWRDVPARYGESQAFSPGPLLRRPVAPRAGPPGHRAADTVNAVGAQHQVAGISSPLLLCAPVPLQLFFLFRHGSDALACPGSAAAWGQGEVVDFRRPVDKRALSCGKALSGGWVWRNRE</sequence>
<proteinExistence type="predicted"/>
<gene>
    <name evidence="3" type="ORF">ACFPZF_30185</name>
</gene>
<feature type="compositionally biased region" description="Low complexity" evidence="1">
    <location>
        <begin position="48"/>
        <end position="65"/>
    </location>
</feature>
<evidence type="ECO:0000313" key="3">
    <source>
        <dbReference type="EMBL" id="MFC5645602.1"/>
    </source>
</evidence>
<accession>A0ABW0VL43</accession>
<evidence type="ECO:0000313" key="4">
    <source>
        <dbReference type="Proteomes" id="UP001596066"/>
    </source>
</evidence>
<evidence type="ECO:0000259" key="2">
    <source>
        <dbReference type="Pfam" id="PF13340"/>
    </source>
</evidence>
<organism evidence="3 4">
    <name type="scientific">Kitasatospora cinereorecta</name>
    <dbReference type="NCBI Taxonomy" id="285560"/>
    <lineage>
        <taxon>Bacteria</taxon>
        <taxon>Bacillati</taxon>
        <taxon>Actinomycetota</taxon>
        <taxon>Actinomycetes</taxon>
        <taxon>Kitasatosporales</taxon>
        <taxon>Streptomycetaceae</taxon>
        <taxon>Kitasatospora</taxon>
    </lineage>
</organism>
<protein>
    <submittedName>
        <fullName evidence="3">Transposase</fullName>
    </submittedName>
</protein>
<dbReference type="RefSeq" id="WP_380232144.1">
    <property type="nucleotide sequence ID" value="NZ_BAAAUA010000048.1"/>
</dbReference>
<feature type="region of interest" description="Disordered" evidence="1">
    <location>
        <begin position="44"/>
        <end position="65"/>
    </location>
</feature>
<dbReference type="Proteomes" id="UP001596066">
    <property type="component" value="Unassembled WGS sequence"/>
</dbReference>
<feature type="domain" description="Insertion element IS402-like" evidence="2">
    <location>
        <begin position="2"/>
        <end position="44"/>
    </location>
</feature>